<dbReference type="PROSITE" id="PS01215">
    <property type="entry name" value="MRP"/>
    <property type="match status" value="1"/>
</dbReference>
<dbReference type="GO" id="GO:0005524">
    <property type="term" value="F:ATP binding"/>
    <property type="evidence" value="ECO:0007669"/>
    <property type="project" value="UniProtKB-UniRule"/>
</dbReference>
<dbReference type="HAMAP" id="MF_02040">
    <property type="entry name" value="Mrp_NBP35"/>
    <property type="match status" value="1"/>
</dbReference>
<dbReference type="GO" id="GO:0051539">
    <property type="term" value="F:4 iron, 4 sulfur cluster binding"/>
    <property type="evidence" value="ECO:0007669"/>
    <property type="project" value="TreeGrafter"/>
</dbReference>
<dbReference type="GO" id="GO:0005829">
    <property type="term" value="C:cytosol"/>
    <property type="evidence" value="ECO:0007669"/>
    <property type="project" value="TreeGrafter"/>
</dbReference>
<evidence type="ECO:0000256" key="6">
    <source>
        <dbReference type="ARBA" id="ARBA00024036"/>
    </source>
</evidence>
<dbReference type="EMBL" id="VIKR01000006">
    <property type="protein sequence ID" value="TQV71639.1"/>
    <property type="molecule type" value="Genomic_DNA"/>
</dbReference>
<dbReference type="Gene3D" id="3.40.50.300">
    <property type="entry name" value="P-loop containing nucleotide triphosphate hydrolases"/>
    <property type="match status" value="1"/>
</dbReference>
<keyword evidence="3 7" id="KW-0067">ATP-binding</keyword>
<dbReference type="CDD" id="cd02037">
    <property type="entry name" value="Mrp_NBP35"/>
    <property type="match status" value="1"/>
</dbReference>
<protein>
    <recommendedName>
        <fullName evidence="7">Iron-sulfur cluster carrier protein</fullName>
    </recommendedName>
</protein>
<evidence type="ECO:0000256" key="1">
    <source>
        <dbReference type="ARBA" id="ARBA00022723"/>
    </source>
</evidence>
<evidence type="ECO:0000256" key="3">
    <source>
        <dbReference type="ARBA" id="ARBA00022840"/>
    </source>
</evidence>
<dbReference type="InterPro" id="IPR019591">
    <property type="entry name" value="Mrp/NBP35_ATP-bd"/>
</dbReference>
<dbReference type="GO" id="GO:0016226">
    <property type="term" value="P:iron-sulfur cluster assembly"/>
    <property type="evidence" value="ECO:0007669"/>
    <property type="project" value="InterPro"/>
</dbReference>
<organism evidence="8 9">
    <name type="scientific">Aliikangiella marina</name>
    <dbReference type="NCBI Taxonomy" id="1712262"/>
    <lineage>
        <taxon>Bacteria</taxon>
        <taxon>Pseudomonadati</taxon>
        <taxon>Pseudomonadota</taxon>
        <taxon>Gammaproteobacteria</taxon>
        <taxon>Oceanospirillales</taxon>
        <taxon>Pleioneaceae</taxon>
        <taxon>Aliikangiella</taxon>
    </lineage>
</organism>
<evidence type="ECO:0000256" key="4">
    <source>
        <dbReference type="ARBA" id="ARBA00023004"/>
    </source>
</evidence>
<evidence type="ECO:0000256" key="5">
    <source>
        <dbReference type="ARBA" id="ARBA00023014"/>
    </source>
</evidence>
<evidence type="ECO:0000256" key="7">
    <source>
        <dbReference type="HAMAP-Rule" id="MF_02040"/>
    </source>
</evidence>
<feature type="binding site" evidence="7">
    <location>
        <begin position="106"/>
        <end position="113"/>
    </location>
    <ligand>
        <name>ATP</name>
        <dbReference type="ChEBI" id="CHEBI:30616"/>
    </ligand>
</feature>
<dbReference type="RefSeq" id="WP_142944038.1">
    <property type="nucleotide sequence ID" value="NZ_VIKR01000006.1"/>
</dbReference>
<dbReference type="PANTHER" id="PTHR42961">
    <property type="entry name" value="IRON-SULFUR PROTEIN NUBPL"/>
    <property type="match status" value="1"/>
</dbReference>
<comment type="function">
    <text evidence="7">Binds and transfers iron-sulfur (Fe-S) clusters to target apoproteins. Can hydrolyze ATP.</text>
</comment>
<keyword evidence="7" id="KW-0378">Hydrolase</keyword>
<dbReference type="GO" id="GO:0046872">
    <property type="term" value="F:metal ion binding"/>
    <property type="evidence" value="ECO:0007669"/>
    <property type="project" value="UniProtKB-KW"/>
</dbReference>
<gene>
    <name evidence="8" type="primary">apbC</name>
    <name evidence="8" type="ORF">FLL45_21045</name>
</gene>
<dbReference type="OrthoDB" id="9809679at2"/>
<evidence type="ECO:0000313" key="8">
    <source>
        <dbReference type="EMBL" id="TQV71639.1"/>
    </source>
</evidence>
<keyword evidence="2 7" id="KW-0547">Nucleotide-binding</keyword>
<keyword evidence="4 7" id="KW-0408">Iron</keyword>
<keyword evidence="5 7" id="KW-0411">Iron-sulfur</keyword>
<name>A0A545T358_9GAMM</name>
<dbReference type="Proteomes" id="UP000317839">
    <property type="component" value="Unassembled WGS sequence"/>
</dbReference>
<dbReference type="FunFam" id="3.40.50.300:FF:000418">
    <property type="entry name" value="Iron-sulfur cluster carrier protein"/>
    <property type="match status" value="1"/>
</dbReference>
<sequence>MLDEQAILDLIADSQIDSLPEDFDLSAHIQNAKVKGDHIQLEILLPFPAEGIKHVLAEEIETVICKAWPQSNKVAIEVKSRITAYETKAGVAPLANIKNIIAVASGKGGVGKSATSINLALALQAEGAAVGILDADIYGPSVPIMLGIPDAKPVSEDKKTIQPLSAHGIEAMSIGFLVDEKQAMVWRGPMASQAFQQIIRDTRWGNLDYLIVDLPPGTGDIQLTLSQKIPVTASVIVTTPQDLALADAKKAVAMFTKVKIPVMGIVENMSTHICSNCGHQEAIFGEGGGKFLSEDYDMPLLGQLPLAMSIRQQLDDGNPSVAADPNSEISLTYRKIARNLAANLASLGKDYSKGADNIAIKTWSPDA</sequence>
<dbReference type="InterPro" id="IPR027417">
    <property type="entry name" value="P-loop_NTPase"/>
</dbReference>
<dbReference type="InterPro" id="IPR044304">
    <property type="entry name" value="NUBPL-like"/>
</dbReference>
<accession>A0A545T358</accession>
<evidence type="ECO:0000313" key="9">
    <source>
        <dbReference type="Proteomes" id="UP000317839"/>
    </source>
</evidence>
<evidence type="ECO:0000256" key="2">
    <source>
        <dbReference type="ARBA" id="ARBA00022741"/>
    </source>
</evidence>
<reference evidence="8 9" key="1">
    <citation type="submission" date="2019-06" db="EMBL/GenBank/DDBJ databases">
        <title>Draft genome of Aliikangiella marina GYP-15.</title>
        <authorList>
            <person name="Wang G."/>
        </authorList>
    </citation>
    <scope>NUCLEOTIDE SEQUENCE [LARGE SCALE GENOMIC DNA]</scope>
    <source>
        <strain evidence="8 9">GYP-15</strain>
    </source>
</reference>
<comment type="similarity">
    <text evidence="6 7">Belongs to the Mrp/NBP35 ATP-binding proteins family.</text>
</comment>
<dbReference type="GO" id="GO:0140663">
    <property type="term" value="F:ATP-dependent FeS chaperone activity"/>
    <property type="evidence" value="ECO:0007669"/>
    <property type="project" value="InterPro"/>
</dbReference>
<dbReference type="SUPFAM" id="SSF52540">
    <property type="entry name" value="P-loop containing nucleoside triphosphate hydrolases"/>
    <property type="match status" value="1"/>
</dbReference>
<dbReference type="GO" id="GO:0016887">
    <property type="term" value="F:ATP hydrolysis activity"/>
    <property type="evidence" value="ECO:0007669"/>
    <property type="project" value="UniProtKB-UniRule"/>
</dbReference>
<comment type="subunit">
    <text evidence="7">Homodimer.</text>
</comment>
<dbReference type="InterPro" id="IPR000808">
    <property type="entry name" value="Mrp-like_CS"/>
</dbReference>
<dbReference type="InterPro" id="IPR033756">
    <property type="entry name" value="YlxH/NBP35"/>
</dbReference>
<dbReference type="PANTHER" id="PTHR42961:SF2">
    <property type="entry name" value="IRON-SULFUR PROTEIN NUBPL"/>
    <property type="match status" value="1"/>
</dbReference>
<comment type="caution">
    <text evidence="8">The sequence shown here is derived from an EMBL/GenBank/DDBJ whole genome shotgun (WGS) entry which is preliminary data.</text>
</comment>
<keyword evidence="1 7" id="KW-0479">Metal-binding</keyword>
<dbReference type="Pfam" id="PF10609">
    <property type="entry name" value="ParA"/>
    <property type="match status" value="1"/>
</dbReference>
<dbReference type="NCBIfam" id="NF008669">
    <property type="entry name" value="PRK11670.1"/>
    <property type="match status" value="1"/>
</dbReference>
<keyword evidence="9" id="KW-1185">Reference proteome</keyword>
<proteinExistence type="inferred from homology"/>
<dbReference type="AlphaFoldDB" id="A0A545T358"/>